<dbReference type="SMART" id="SM00271">
    <property type="entry name" value="DnaJ"/>
    <property type="match status" value="1"/>
</dbReference>
<evidence type="ECO:0000259" key="2">
    <source>
        <dbReference type="PROSITE" id="PS50076"/>
    </source>
</evidence>
<protein>
    <recommendedName>
        <fullName evidence="2">J domain-containing protein</fullName>
    </recommendedName>
</protein>
<proteinExistence type="predicted"/>
<evidence type="ECO:0000256" key="1">
    <source>
        <dbReference type="ARBA" id="ARBA00023186"/>
    </source>
</evidence>
<sequence>MPYPKATDLAWRGASCTTAGARCFASGAHSTALTHFELLGVPHQTFSLDSAELEQKYRALQFRLHPDKAASGSKEAQKDSAEQSTLVNQAYAVLKSPLKRALYLLELRGALNDLGGEHTVEDMELLQRVMEALAEAFKRDDLVEAATLAKQLRYITRIGEAIRDKS</sequence>
<dbReference type="CDD" id="cd06257">
    <property type="entry name" value="DnaJ"/>
    <property type="match status" value="1"/>
</dbReference>
<accession>A0AAW1S926</accession>
<keyword evidence="4" id="KW-1185">Reference proteome</keyword>
<dbReference type="GO" id="GO:0001671">
    <property type="term" value="F:ATPase activator activity"/>
    <property type="evidence" value="ECO:0007669"/>
    <property type="project" value="InterPro"/>
</dbReference>
<dbReference type="PANTHER" id="PTHR14021">
    <property type="entry name" value="IRON-SULFUR CLUSTER CO-CHAPERONE PROTEIN HSCB"/>
    <property type="match status" value="1"/>
</dbReference>
<dbReference type="GO" id="GO:0044571">
    <property type="term" value="P:[2Fe-2S] cluster assembly"/>
    <property type="evidence" value="ECO:0007669"/>
    <property type="project" value="InterPro"/>
</dbReference>
<dbReference type="Gene3D" id="1.20.1280.20">
    <property type="entry name" value="HscB, C-terminal domain"/>
    <property type="match status" value="1"/>
</dbReference>
<dbReference type="InterPro" id="IPR036386">
    <property type="entry name" value="HscB_C_sf"/>
</dbReference>
<feature type="domain" description="J" evidence="2">
    <location>
        <begin position="34"/>
        <end position="115"/>
    </location>
</feature>
<dbReference type="EMBL" id="JALJOU010000008">
    <property type="protein sequence ID" value="KAK9842317.1"/>
    <property type="molecule type" value="Genomic_DNA"/>
</dbReference>
<comment type="caution">
    <text evidence="3">The sequence shown here is derived from an EMBL/GenBank/DDBJ whole genome shotgun (WGS) entry which is preliminary data.</text>
</comment>
<name>A0AAW1S926_9CHLO</name>
<dbReference type="NCBIfam" id="TIGR00714">
    <property type="entry name" value="hscB"/>
    <property type="match status" value="1"/>
</dbReference>
<organism evidence="3 4">
    <name type="scientific">Elliptochloris bilobata</name>
    <dbReference type="NCBI Taxonomy" id="381761"/>
    <lineage>
        <taxon>Eukaryota</taxon>
        <taxon>Viridiplantae</taxon>
        <taxon>Chlorophyta</taxon>
        <taxon>core chlorophytes</taxon>
        <taxon>Trebouxiophyceae</taxon>
        <taxon>Trebouxiophyceae incertae sedis</taxon>
        <taxon>Elliptochloris clade</taxon>
        <taxon>Elliptochloris</taxon>
    </lineage>
</organism>
<dbReference type="InterPro" id="IPR004640">
    <property type="entry name" value="HscB"/>
</dbReference>
<dbReference type="PANTHER" id="PTHR14021:SF15">
    <property type="entry name" value="IRON-SULFUR CLUSTER CO-CHAPERONE PROTEIN HSCB"/>
    <property type="match status" value="1"/>
</dbReference>
<dbReference type="Gene3D" id="1.10.287.110">
    <property type="entry name" value="DnaJ domain"/>
    <property type="match status" value="1"/>
</dbReference>
<dbReference type="Pfam" id="PF00226">
    <property type="entry name" value="DnaJ"/>
    <property type="match status" value="1"/>
</dbReference>
<dbReference type="SUPFAM" id="SSF46565">
    <property type="entry name" value="Chaperone J-domain"/>
    <property type="match status" value="1"/>
</dbReference>
<evidence type="ECO:0000313" key="3">
    <source>
        <dbReference type="EMBL" id="KAK9842317.1"/>
    </source>
</evidence>
<keyword evidence="1" id="KW-0143">Chaperone</keyword>
<reference evidence="3 4" key="1">
    <citation type="journal article" date="2024" name="Nat. Commun.">
        <title>Phylogenomics reveals the evolutionary origins of lichenization in chlorophyte algae.</title>
        <authorList>
            <person name="Puginier C."/>
            <person name="Libourel C."/>
            <person name="Otte J."/>
            <person name="Skaloud P."/>
            <person name="Haon M."/>
            <person name="Grisel S."/>
            <person name="Petersen M."/>
            <person name="Berrin J.G."/>
            <person name="Delaux P.M."/>
            <person name="Dal Grande F."/>
            <person name="Keller J."/>
        </authorList>
    </citation>
    <scope>NUCLEOTIDE SEQUENCE [LARGE SCALE GENOMIC DNA]</scope>
    <source>
        <strain evidence="3 4">SAG 245.80</strain>
    </source>
</reference>
<dbReference type="InterPro" id="IPR036869">
    <property type="entry name" value="J_dom_sf"/>
</dbReference>
<dbReference type="Proteomes" id="UP001445335">
    <property type="component" value="Unassembled WGS sequence"/>
</dbReference>
<evidence type="ECO:0000313" key="4">
    <source>
        <dbReference type="Proteomes" id="UP001445335"/>
    </source>
</evidence>
<dbReference type="GO" id="GO:0051259">
    <property type="term" value="P:protein complex oligomerization"/>
    <property type="evidence" value="ECO:0007669"/>
    <property type="project" value="InterPro"/>
</dbReference>
<dbReference type="InterPro" id="IPR001623">
    <property type="entry name" value="DnaJ_domain"/>
</dbReference>
<dbReference type="AlphaFoldDB" id="A0AAW1S926"/>
<dbReference type="GO" id="GO:0005739">
    <property type="term" value="C:mitochondrion"/>
    <property type="evidence" value="ECO:0007669"/>
    <property type="project" value="TreeGrafter"/>
</dbReference>
<dbReference type="SUPFAM" id="SSF47144">
    <property type="entry name" value="HSC20 (HSCB), C-terminal oligomerisation domain"/>
    <property type="match status" value="1"/>
</dbReference>
<gene>
    <name evidence="3" type="ORF">WJX81_006339</name>
</gene>
<dbReference type="PROSITE" id="PS50076">
    <property type="entry name" value="DNAJ_2"/>
    <property type="match status" value="1"/>
</dbReference>
<dbReference type="GO" id="GO:0051087">
    <property type="term" value="F:protein-folding chaperone binding"/>
    <property type="evidence" value="ECO:0007669"/>
    <property type="project" value="InterPro"/>
</dbReference>